<reference evidence="1" key="1">
    <citation type="submission" date="2015-10" db="EMBL/GenBank/DDBJ databases">
        <title>EvidentialGene: Evidence-directed Construction of Complete mRNA Transcriptomes without Genomes.</title>
        <authorList>
            <person name="Gilbert D.G."/>
        </authorList>
    </citation>
    <scope>NUCLEOTIDE SEQUENCE</scope>
</reference>
<accession>A0A0P6BA76</accession>
<dbReference type="EMBL" id="GDIQ01018603">
    <property type="protein sequence ID" value="JAN76134.1"/>
    <property type="molecule type" value="Transcribed_RNA"/>
</dbReference>
<organism evidence="1">
    <name type="scientific">Daphnia magna</name>
    <dbReference type="NCBI Taxonomy" id="35525"/>
    <lineage>
        <taxon>Eukaryota</taxon>
        <taxon>Metazoa</taxon>
        <taxon>Ecdysozoa</taxon>
        <taxon>Arthropoda</taxon>
        <taxon>Crustacea</taxon>
        <taxon>Branchiopoda</taxon>
        <taxon>Diplostraca</taxon>
        <taxon>Cladocera</taxon>
        <taxon>Anomopoda</taxon>
        <taxon>Daphniidae</taxon>
        <taxon>Daphnia</taxon>
    </lineage>
</organism>
<sequence length="152" mass="17364">MDKSTTSSDRPLSTRFQVLFHSPFGVLFTFPSRYYFTIGSQACLALGGGPPCFRLGFSCQDVLRITSRSFMFHFGYRAFTFSGRPSQVHFSYGTTTTLLNMSYNPICIHIWFGPFPFRSPLLRKSHLLSSTRGTEMFHFPRLPLIQPTHFGI</sequence>
<protein>
    <submittedName>
        <fullName evidence="1">Uncharacterized protein</fullName>
    </submittedName>
</protein>
<name>A0A0P6BA76_9CRUS</name>
<dbReference type="AlphaFoldDB" id="A0A0P6BA76"/>
<proteinExistence type="predicted"/>
<evidence type="ECO:0000313" key="1">
    <source>
        <dbReference type="EMBL" id="JAN76134.1"/>
    </source>
</evidence>